<keyword evidence="1" id="KW-0472">Membrane</keyword>
<sequence length="100" mass="10642">MFLLARVLVRVGVEWSHGGLGSESAPQWLPALGTGGCASWSRAGLFFVDRYLATWILAVMAVGFGRLVSWPRSRGGLRRCGPAGSGVDLLLRTVVVSADL</sequence>
<evidence type="ECO:0000256" key="1">
    <source>
        <dbReference type="SAM" id="Phobius"/>
    </source>
</evidence>
<dbReference type="Proteomes" id="UP000002357">
    <property type="component" value="Chromosome"/>
</dbReference>
<organism evidence="2 3">
    <name type="scientific">Streptomyces clavuligerus</name>
    <dbReference type="NCBI Taxonomy" id="1901"/>
    <lineage>
        <taxon>Bacteria</taxon>
        <taxon>Bacillati</taxon>
        <taxon>Actinomycetota</taxon>
        <taxon>Actinomycetes</taxon>
        <taxon>Kitasatosporales</taxon>
        <taxon>Streptomycetaceae</taxon>
        <taxon>Streptomyces</taxon>
    </lineage>
</organism>
<keyword evidence="3" id="KW-1185">Reference proteome</keyword>
<keyword evidence="1" id="KW-0812">Transmembrane</keyword>
<name>E2Q9S7_STRCL</name>
<reference evidence="2 3" key="1">
    <citation type="journal article" date="2010" name="Genome Biol. Evol.">
        <title>The sequence of a 1.8-mb bacterial linear plasmid reveals a rich evolutionary reservoir of secondary metabolic pathways.</title>
        <authorList>
            <person name="Medema M.H."/>
            <person name="Trefzer A."/>
            <person name="Kovalchuk A."/>
            <person name="van den Berg M."/>
            <person name="Mueller U."/>
            <person name="Heijne W."/>
            <person name="Wu L."/>
            <person name="Alam M.T."/>
            <person name="Ronning C.M."/>
            <person name="Nierman W.C."/>
            <person name="Bovenberg R.A.L."/>
            <person name="Breitling R."/>
            <person name="Takano E."/>
        </authorList>
    </citation>
    <scope>NUCLEOTIDE SEQUENCE [LARGE SCALE GENOMIC DNA]</scope>
    <source>
        <strain evidence="3">ATCC 27064 / DSM 738 / JCM 4710 / NBRC 13307 / NCIMB 12785 / NRRL 3585 / VKM Ac-602</strain>
    </source>
</reference>
<proteinExistence type="predicted"/>
<evidence type="ECO:0000313" key="3">
    <source>
        <dbReference type="Proteomes" id="UP000002357"/>
    </source>
</evidence>
<accession>E2Q9S7</accession>
<keyword evidence="1" id="KW-1133">Transmembrane helix</keyword>
<dbReference type="AlphaFoldDB" id="E2Q9S7"/>
<evidence type="ECO:0000313" key="2">
    <source>
        <dbReference type="EMBL" id="EFG07654.1"/>
    </source>
</evidence>
<feature type="transmembrane region" description="Helical" evidence="1">
    <location>
        <begin position="51"/>
        <end position="69"/>
    </location>
</feature>
<gene>
    <name evidence="2" type="ORF">SCLAV_2582</name>
</gene>
<protein>
    <submittedName>
        <fullName evidence="2">Uncharacterized protein</fullName>
    </submittedName>
</protein>
<dbReference type="EMBL" id="CM000913">
    <property type="protein sequence ID" value="EFG07654.1"/>
    <property type="molecule type" value="Genomic_DNA"/>
</dbReference>